<dbReference type="HOGENOM" id="CLU_1204675_0_0_1"/>
<accession>A0A010RPY5</accession>
<organism evidence="1 2">
    <name type="scientific">Colletotrichum fioriniae PJ7</name>
    <dbReference type="NCBI Taxonomy" id="1445577"/>
    <lineage>
        <taxon>Eukaryota</taxon>
        <taxon>Fungi</taxon>
        <taxon>Dikarya</taxon>
        <taxon>Ascomycota</taxon>
        <taxon>Pezizomycotina</taxon>
        <taxon>Sordariomycetes</taxon>
        <taxon>Hypocreomycetidae</taxon>
        <taxon>Glomerellales</taxon>
        <taxon>Glomerellaceae</taxon>
        <taxon>Colletotrichum</taxon>
        <taxon>Colletotrichum acutatum species complex</taxon>
    </lineage>
</organism>
<dbReference type="OrthoDB" id="10615642at2759"/>
<dbReference type="KEGG" id="cfj:CFIO01_10969"/>
<proteinExistence type="predicted"/>
<keyword evidence="2" id="KW-1185">Reference proteome</keyword>
<gene>
    <name evidence="1" type="ORF">CFIO01_10969</name>
</gene>
<comment type="caution">
    <text evidence="1">The sequence shown here is derived from an EMBL/GenBank/DDBJ whole genome shotgun (WGS) entry which is preliminary data.</text>
</comment>
<dbReference type="Proteomes" id="UP000020467">
    <property type="component" value="Unassembled WGS sequence"/>
</dbReference>
<reference evidence="1 2" key="1">
    <citation type="submission" date="2014-02" db="EMBL/GenBank/DDBJ databases">
        <title>The genome sequence of Colletotrichum fioriniae PJ7.</title>
        <authorList>
            <person name="Baroncelli R."/>
            <person name="Thon M.R."/>
        </authorList>
    </citation>
    <scope>NUCLEOTIDE SEQUENCE [LARGE SCALE GENOMIC DNA]</scope>
    <source>
        <strain evidence="1 2">PJ7</strain>
    </source>
</reference>
<evidence type="ECO:0000313" key="2">
    <source>
        <dbReference type="Proteomes" id="UP000020467"/>
    </source>
</evidence>
<name>A0A010RPY5_9PEZI</name>
<evidence type="ECO:0000313" key="1">
    <source>
        <dbReference type="EMBL" id="EXF74263.1"/>
    </source>
</evidence>
<sequence length="230" mass="25925">MMLLNVSGMWDGQSTARPGHRAGLEHTTGTLAGRGSTQLLLLCSVHERQCRQKLPPRPGLLHLQDVPSSLRWHPSQHALAPSFHHGAAIPRKSSANSFQRRAKFLFNQTRPGSFPSLVPRAEADLRSRRPAPPGRFFVSVRITNIFCSKGMLRPATVSYVRFPMHQEMDIKICTARDQRRLPYVWRPGTEGHQVDDTSSCDIRYGYNALVHCHRADYVAKPDLSCPLDRL</sequence>
<protein>
    <submittedName>
        <fullName evidence="1">Uncharacterized protein</fullName>
    </submittedName>
</protein>
<dbReference type="AlphaFoldDB" id="A0A010RPY5"/>
<dbReference type="EMBL" id="JARH01001000">
    <property type="protein sequence ID" value="EXF74263.1"/>
    <property type="molecule type" value="Genomic_DNA"/>
</dbReference>